<feature type="region of interest" description="Disordered" evidence="1">
    <location>
        <begin position="1"/>
        <end position="44"/>
    </location>
</feature>
<protein>
    <submittedName>
        <fullName evidence="2">Uncharacterized protein</fullName>
    </submittedName>
</protein>
<proteinExistence type="predicted"/>
<reference evidence="2 3" key="1">
    <citation type="submission" date="2023-05" db="EMBL/GenBank/DDBJ databases">
        <authorList>
            <person name="Zhang X."/>
        </authorList>
    </citation>
    <scope>NUCLEOTIDE SEQUENCE [LARGE SCALE GENOMIC DNA]</scope>
    <source>
        <strain evidence="2 3">DM2B3-1</strain>
    </source>
</reference>
<comment type="caution">
    <text evidence="2">The sequence shown here is derived from an EMBL/GenBank/DDBJ whole genome shotgun (WGS) entry which is preliminary data.</text>
</comment>
<gene>
    <name evidence="2" type="ORF">QNI19_26260</name>
</gene>
<evidence type="ECO:0000313" key="3">
    <source>
        <dbReference type="Proteomes" id="UP001228581"/>
    </source>
</evidence>
<name>A0ABT7CRW5_9BACT</name>
<organism evidence="2 3">
    <name type="scientific">Xanthocytophaga flava</name>
    <dbReference type="NCBI Taxonomy" id="3048013"/>
    <lineage>
        <taxon>Bacteria</taxon>
        <taxon>Pseudomonadati</taxon>
        <taxon>Bacteroidota</taxon>
        <taxon>Cytophagia</taxon>
        <taxon>Cytophagales</taxon>
        <taxon>Rhodocytophagaceae</taxon>
        <taxon>Xanthocytophaga</taxon>
    </lineage>
</organism>
<accession>A0ABT7CRW5</accession>
<dbReference type="RefSeq" id="WP_314001300.1">
    <property type="nucleotide sequence ID" value="NZ_JASJOR010000007.1"/>
</dbReference>
<evidence type="ECO:0000313" key="2">
    <source>
        <dbReference type="EMBL" id="MDJ1496467.1"/>
    </source>
</evidence>
<keyword evidence="3" id="KW-1185">Reference proteome</keyword>
<dbReference type="EMBL" id="JASJOT010000022">
    <property type="protein sequence ID" value="MDJ1496467.1"/>
    <property type="molecule type" value="Genomic_DNA"/>
</dbReference>
<sequence length="75" mass="8670">MRFFQEGKRGDFSSWTERGSSFDEGKNKQILSGGHKQGREKRKTLLSEGRLIRVGSPSMTATDYWQNLFPEQEDN</sequence>
<feature type="compositionally biased region" description="Basic and acidic residues" evidence="1">
    <location>
        <begin position="1"/>
        <end position="11"/>
    </location>
</feature>
<dbReference type="Proteomes" id="UP001228581">
    <property type="component" value="Unassembled WGS sequence"/>
</dbReference>
<evidence type="ECO:0000256" key="1">
    <source>
        <dbReference type="SAM" id="MobiDB-lite"/>
    </source>
</evidence>